<protein>
    <recommendedName>
        <fullName evidence="5">DUF2730 family protein</fullName>
    </recommendedName>
</protein>
<evidence type="ECO:0000256" key="1">
    <source>
        <dbReference type="SAM" id="Coils"/>
    </source>
</evidence>
<keyword evidence="2" id="KW-1133">Transmembrane helix</keyword>
<evidence type="ECO:0000313" key="4">
    <source>
        <dbReference type="Proteomes" id="UP001342418"/>
    </source>
</evidence>
<reference evidence="3 4" key="1">
    <citation type="submission" date="2018-07" db="EMBL/GenBank/DDBJ databases">
        <title>Genome sequence of Nitratireductor thuwali#1536.</title>
        <authorList>
            <person name="Michoud G."/>
            <person name="Merlino G."/>
            <person name="Sefrji F.O."/>
            <person name="Daffonchio D."/>
        </authorList>
    </citation>
    <scope>NUCLEOTIDE SEQUENCE [LARGE SCALE GENOMIC DNA]</scope>
    <source>
        <strain evidence="4">Nit1536</strain>
    </source>
</reference>
<organism evidence="3 4">
    <name type="scientific">Nitratireductor thuwali</name>
    <dbReference type="NCBI Taxonomy" id="2267699"/>
    <lineage>
        <taxon>Bacteria</taxon>
        <taxon>Pseudomonadati</taxon>
        <taxon>Pseudomonadota</taxon>
        <taxon>Alphaproteobacteria</taxon>
        <taxon>Hyphomicrobiales</taxon>
        <taxon>Phyllobacteriaceae</taxon>
        <taxon>Nitratireductor</taxon>
    </lineage>
</organism>
<sequence>MAGQSEEKPMRTPQWQWTWNLNTVVILLGFAAGIAAWGATWERVNSGQIANAADIDRLDRRLTAIEAVARQLDNHELRITNVERRASEAADAMRTVEAAINSLASDIRVTREIVQRIEQAQSSSRAPPN</sequence>
<gene>
    <name evidence="3" type="ORF">NTH_03988</name>
</gene>
<accession>A0ABY5MNF7</accession>
<evidence type="ECO:0000256" key="2">
    <source>
        <dbReference type="SAM" id="Phobius"/>
    </source>
</evidence>
<dbReference type="Proteomes" id="UP001342418">
    <property type="component" value="Chromosome"/>
</dbReference>
<keyword evidence="1" id="KW-0175">Coiled coil</keyword>
<dbReference type="EMBL" id="CP030941">
    <property type="protein sequence ID" value="UUP19485.1"/>
    <property type="molecule type" value="Genomic_DNA"/>
</dbReference>
<name>A0ABY5MNF7_9HYPH</name>
<keyword evidence="2" id="KW-0812">Transmembrane</keyword>
<feature type="transmembrane region" description="Helical" evidence="2">
    <location>
        <begin position="21"/>
        <end position="41"/>
    </location>
</feature>
<feature type="coiled-coil region" evidence="1">
    <location>
        <begin position="55"/>
        <end position="92"/>
    </location>
</feature>
<keyword evidence="4" id="KW-1185">Reference proteome</keyword>
<evidence type="ECO:0008006" key="5">
    <source>
        <dbReference type="Google" id="ProtNLM"/>
    </source>
</evidence>
<keyword evidence="2" id="KW-0472">Membrane</keyword>
<evidence type="ECO:0000313" key="3">
    <source>
        <dbReference type="EMBL" id="UUP19485.1"/>
    </source>
</evidence>
<proteinExistence type="predicted"/>